<name>A0A8T0UIL6_PANVG</name>
<evidence type="ECO:0000313" key="1">
    <source>
        <dbReference type="EMBL" id="KAG2621845.1"/>
    </source>
</evidence>
<sequence length="143" mass="15670">MERLLDPDLLGIYLHLFLLLAQHLELLDWKLLNHARTNDFAFSSRALNYRAVSSYSILPFFQFLALACKCLPGTAPCICVLRDTVDHAGGDSTQVLALRPTRTHPAPSPAAAPPAATSRAVFFKIRGVAISTLRLVPTSEVQS</sequence>
<proteinExistence type="predicted"/>
<protein>
    <submittedName>
        <fullName evidence="1">Uncharacterized protein</fullName>
    </submittedName>
</protein>
<accession>A0A8T0UIL6</accession>
<evidence type="ECO:0000313" key="2">
    <source>
        <dbReference type="Proteomes" id="UP000823388"/>
    </source>
</evidence>
<dbReference type="EMBL" id="CM029042">
    <property type="protein sequence ID" value="KAG2621845.1"/>
    <property type="molecule type" value="Genomic_DNA"/>
</dbReference>
<dbReference type="Proteomes" id="UP000823388">
    <property type="component" value="Chromosome 3N"/>
</dbReference>
<organism evidence="1 2">
    <name type="scientific">Panicum virgatum</name>
    <name type="common">Blackwell switchgrass</name>
    <dbReference type="NCBI Taxonomy" id="38727"/>
    <lineage>
        <taxon>Eukaryota</taxon>
        <taxon>Viridiplantae</taxon>
        <taxon>Streptophyta</taxon>
        <taxon>Embryophyta</taxon>
        <taxon>Tracheophyta</taxon>
        <taxon>Spermatophyta</taxon>
        <taxon>Magnoliopsida</taxon>
        <taxon>Liliopsida</taxon>
        <taxon>Poales</taxon>
        <taxon>Poaceae</taxon>
        <taxon>PACMAD clade</taxon>
        <taxon>Panicoideae</taxon>
        <taxon>Panicodae</taxon>
        <taxon>Paniceae</taxon>
        <taxon>Panicinae</taxon>
        <taxon>Panicum</taxon>
        <taxon>Panicum sect. Hiantes</taxon>
    </lineage>
</organism>
<comment type="caution">
    <text evidence="1">The sequence shown here is derived from an EMBL/GenBank/DDBJ whole genome shotgun (WGS) entry which is preliminary data.</text>
</comment>
<gene>
    <name evidence="1" type="ORF">PVAP13_3NG309450</name>
</gene>
<keyword evidence="2" id="KW-1185">Reference proteome</keyword>
<reference evidence="1" key="1">
    <citation type="submission" date="2020-05" db="EMBL/GenBank/DDBJ databases">
        <title>WGS assembly of Panicum virgatum.</title>
        <authorList>
            <person name="Lovell J.T."/>
            <person name="Jenkins J."/>
            <person name="Shu S."/>
            <person name="Juenger T.E."/>
            <person name="Schmutz J."/>
        </authorList>
    </citation>
    <scope>NUCLEOTIDE SEQUENCE</scope>
    <source>
        <strain evidence="1">AP13</strain>
    </source>
</reference>
<dbReference type="AlphaFoldDB" id="A0A8T0UIL6"/>